<protein>
    <recommendedName>
        <fullName evidence="5">CR-type domain-containing protein</fullName>
    </recommendedName>
</protein>
<keyword evidence="4" id="KW-0862">Zinc</keyword>
<dbReference type="GO" id="GO:0042026">
    <property type="term" value="P:protein refolding"/>
    <property type="evidence" value="ECO:0007669"/>
    <property type="project" value="TreeGrafter"/>
</dbReference>
<evidence type="ECO:0000259" key="5">
    <source>
        <dbReference type="PROSITE" id="PS51188"/>
    </source>
</evidence>
<feature type="domain" description="CR-type" evidence="5">
    <location>
        <begin position="64"/>
        <end position="142"/>
    </location>
</feature>
<dbReference type="PANTHER" id="PTHR43096:SF10">
    <property type="entry name" value="CHAPERONE PROTEIN DNAJ A6, CHLOROPLASTIC"/>
    <property type="match status" value="1"/>
</dbReference>
<dbReference type="CDD" id="cd10719">
    <property type="entry name" value="DnaJ_zf"/>
    <property type="match status" value="1"/>
</dbReference>
<dbReference type="GO" id="GO:0051082">
    <property type="term" value="F:unfolded protein binding"/>
    <property type="evidence" value="ECO:0007669"/>
    <property type="project" value="InterPro"/>
</dbReference>
<keyword evidence="1" id="KW-0479">Metal-binding</keyword>
<dbReference type="EMBL" id="UOGB01000253">
    <property type="protein sequence ID" value="VAX22836.1"/>
    <property type="molecule type" value="Genomic_DNA"/>
</dbReference>
<sequence length="290" mass="30283">SKENSAAGQAPGFTSHPLSSGGFFKKGIGSLFGSKAFGGLNFTPLPGENIEKLVSISFEEVIRGVKKRLKFDAYVACADCSGNGSKGGVSFVVCPLCQGAGRALAGAGGYAGHQLCPQCLGGGDVIRVRCKKCKGRGRIRGVREVNISIPPGVADGARFLVRDKGDAGTLLWPSGDLIITISTGEHPFFRRKGNDIFCHAPVPFTTAALGGTVTVPTISADVKMTVPPGAGSRTVFRLKGRGISAKGDQYVRLIVNVPSRLTAKQKRLLEAFANLRGDPAGPDEKADVQV</sequence>
<dbReference type="FunFam" id="2.60.260.20:FF:000005">
    <property type="entry name" value="Chaperone protein dnaJ 1, mitochondrial"/>
    <property type="match status" value="1"/>
</dbReference>
<evidence type="ECO:0000256" key="2">
    <source>
        <dbReference type="ARBA" id="ARBA00022737"/>
    </source>
</evidence>
<dbReference type="GO" id="GO:0031072">
    <property type="term" value="F:heat shock protein binding"/>
    <property type="evidence" value="ECO:0007669"/>
    <property type="project" value="InterPro"/>
</dbReference>
<reference evidence="6" key="1">
    <citation type="submission" date="2018-06" db="EMBL/GenBank/DDBJ databases">
        <authorList>
            <person name="Zhirakovskaya E."/>
        </authorList>
    </citation>
    <scope>NUCLEOTIDE SEQUENCE</scope>
</reference>
<dbReference type="GO" id="GO:0008270">
    <property type="term" value="F:zinc ion binding"/>
    <property type="evidence" value="ECO:0007669"/>
    <property type="project" value="UniProtKB-KW"/>
</dbReference>
<dbReference type="Gene3D" id="2.10.230.10">
    <property type="entry name" value="Heat shock protein DnaJ, cysteine-rich domain"/>
    <property type="match status" value="1"/>
</dbReference>
<dbReference type="GO" id="GO:0005737">
    <property type="term" value="C:cytoplasm"/>
    <property type="evidence" value="ECO:0007669"/>
    <property type="project" value="TreeGrafter"/>
</dbReference>
<accession>A0A3B1BWX5</accession>
<proteinExistence type="predicted"/>
<dbReference type="Pfam" id="PF01556">
    <property type="entry name" value="DnaJ_C"/>
    <property type="match status" value="1"/>
</dbReference>
<dbReference type="SUPFAM" id="SSF49493">
    <property type="entry name" value="HSP40/DnaJ peptide-binding domain"/>
    <property type="match status" value="2"/>
</dbReference>
<dbReference type="SUPFAM" id="SSF57938">
    <property type="entry name" value="DnaJ/Hsp40 cysteine-rich domain"/>
    <property type="match status" value="1"/>
</dbReference>
<dbReference type="CDD" id="cd10747">
    <property type="entry name" value="DnaJ_C"/>
    <property type="match status" value="1"/>
</dbReference>
<evidence type="ECO:0000256" key="3">
    <source>
        <dbReference type="ARBA" id="ARBA00022771"/>
    </source>
</evidence>
<evidence type="ECO:0000313" key="6">
    <source>
        <dbReference type="EMBL" id="VAX22836.1"/>
    </source>
</evidence>
<dbReference type="AlphaFoldDB" id="A0A3B1BWX5"/>
<dbReference type="PANTHER" id="PTHR43096">
    <property type="entry name" value="DNAJ HOMOLOG 1, MITOCHONDRIAL-RELATED"/>
    <property type="match status" value="1"/>
</dbReference>
<evidence type="ECO:0000256" key="1">
    <source>
        <dbReference type="ARBA" id="ARBA00022723"/>
    </source>
</evidence>
<organism evidence="6">
    <name type="scientific">hydrothermal vent metagenome</name>
    <dbReference type="NCBI Taxonomy" id="652676"/>
    <lineage>
        <taxon>unclassified sequences</taxon>
        <taxon>metagenomes</taxon>
        <taxon>ecological metagenomes</taxon>
    </lineage>
</organism>
<dbReference type="Gene3D" id="2.60.260.20">
    <property type="entry name" value="Urease metallochaperone UreE, N-terminal domain"/>
    <property type="match status" value="2"/>
</dbReference>
<name>A0A3B1BWX5_9ZZZZ</name>
<keyword evidence="2" id="KW-0677">Repeat</keyword>
<dbReference type="InterPro" id="IPR002939">
    <property type="entry name" value="DnaJ_C"/>
</dbReference>
<dbReference type="InterPro" id="IPR001305">
    <property type="entry name" value="HSP_DnaJ_Cys-rich_dom"/>
</dbReference>
<feature type="non-terminal residue" evidence="6">
    <location>
        <position position="1"/>
    </location>
</feature>
<evidence type="ECO:0000256" key="4">
    <source>
        <dbReference type="ARBA" id="ARBA00022833"/>
    </source>
</evidence>
<gene>
    <name evidence="6" type="ORF">MNBD_NITROSPINAE03-2060</name>
</gene>
<dbReference type="InterPro" id="IPR036410">
    <property type="entry name" value="HSP_DnaJ_Cys-rich_dom_sf"/>
</dbReference>
<dbReference type="InterPro" id="IPR008971">
    <property type="entry name" value="HSP40/DnaJ_pept-bd"/>
</dbReference>
<dbReference type="PROSITE" id="PS51188">
    <property type="entry name" value="ZF_CR"/>
    <property type="match status" value="1"/>
</dbReference>
<keyword evidence="3" id="KW-0863">Zinc-finger</keyword>